<accession>A0A815Z4T0</accession>
<feature type="coiled-coil region" evidence="1">
    <location>
        <begin position="97"/>
        <end position="124"/>
    </location>
</feature>
<name>A0A815Z4T0_9BILA</name>
<dbReference type="Proteomes" id="UP000663877">
    <property type="component" value="Unassembled WGS sequence"/>
</dbReference>
<proteinExistence type="predicted"/>
<evidence type="ECO:0000313" key="4">
    <source>
        <dbReference type="Proteomes" id="UP000663832"/>
    </source>
</evidence>
<gene>
    <name evidence="2" type="ORF">BJG266_LOCUS37088</name>
    <name evidence="3" type="ORF">QVE165_LOCUS49855</name>
</gene>
<organism evidence="3 4">
    <name type="scientific">Adineta steineri</name>
    <dbReference type="NCBI Taxonomy" id="433720"/>
    <lineage>
        <taxon>Eukaryota</taxon>
        <taxon>Metazoa</taxon>
        <taxon>Spiralia</taxon>
        <taxon>Gnathifera</taxon>
        <taxon>Rotifera</taxon>
        <taxon>Eurotatoria</taxon>
        <taxon>Bdelloidea</taxon>
        <taxon>Adinetida</taxon>
        <taxon>Adinetidae</taxon>
        <taxon>Adineta</taxon>
    </lineage>
</organism>
<evidence type="ECO:0000256" key="1">
    <source>
        <dbReference type="SAM" id="Coils"/>
    </source>
</evidence>
<dbReference type="Proteomes" id="UP000663832">
    <property type="component" value="Unassembled WGS sequence"/>
</dbReference>
<sequence>MGTHMSEPVLPEPTVTFRRGTTDDVKFGKLIKHVTEVLSTLTSYGNIIPGVGIPVKAGIITYKEGLKWIYTLHSNQSEIISTLIDAKIDKALAEFATSQINAEIKSIENRIIRMEQENISIRERETAVEPALHSCEKILTLFGDENFCFWKVVILSSELLIGFVAIYADVIKRASELLPSNGRHLNSELNRIIETLEKYKRAVIMERLKEVYITARIHPDMYTIRGDGINNLEMLEDLHSKLSPNGKFICSTISDKWIPWDVYFTRDASCEYKSYRNNLQEVYENKFNDVVNRLNNLRTFCNA</sequence>
<dbReference type="AlphaFoldDB" id="A0A815Z4T0"/>
<keyword evidence="1" id="KW-0175">Coiled coil</keyword>
<reference evidence="3" key="1">
    <citation type="submission" date="2021-02" db="EMBL/GenBank/DDBJ databases">
        <authorList>
            <person name="Nowell W R."/>
        </authorList>
    </citation>
    <scope>NUCLEOTIDE SEQUENCE</scope>
</reference>
<comment type="caution">
    <text evidence="3">The sequence shown here is derived from an EMBL/GenBank/DDBJ whole genome shotgun (WGS) entry which is preliminary data.</text>
</comment>
<dbReference type="EMBL" id="CAJNOM010000935">
    <property type="protein sequence ID" value="CAF1579633.1"/>
    <property type="molecule type" value="Genomic_DNA"/>
</dbReference>
<keyword evidence="4" id="KW-1185">Reference proteome</keyword>
<dbReference type="EMBL" id="CAJNOI010001180">
    <property type="protein sequence ID" value="CAF1390549.1"/>
    <property type="molecule type" value="Genomic_DNA"/>
</dbReference>
<evidence type="ECO:0000313" key="2">
    <source>
        <dbReference type="EMBL" id="CAF1390549.1"/>
    </source>
</evidence>
<protein>
    <submittedName>
        <fullName evidence="3">Uncharacterized protein</fullName>
    </submittedName>
</protein>
<evidence type="ECO:0000313" key="3">
    <source>
        <dbReference type="EMBL" id="CAF1579633.1"/>
    </source>
</evidence>